<dbReference type="PANTHER" id="PTHR43283:SF14">
    <property type="entry name" value="BLL8153 PROTEIN"/>
    <property type="match status" value="1"/>
</dbReference>
<accession>A0A382SQG6</accession>
<feature type="domain" description="Beta-lactamase-related" evidence="1">
    <location>
        <begin position="80"/>
        <end position="298"/>
    </location>
</feature>
<protein>
    <recommendedName>
        <fullName evidence="1">Beta-lactamase-related domain-containing protein</fullName>
    </recommendedName>
</protein>
<name>A0A382SQG6_9ZZZZ</name>
<proteinExistence type="predicted"/>
<gene>
    <name evidence="2" type="ORF">METZ01_LOCUS364897</name>
</gene>
<dbReference type="Gene3D" id="3.40.710.10">
    <property type="entry name" value="DD-peptidase/beta-lactamase superfamily"/>
    <property type="match status" value="1"/>
</dbReference>
<sequence length="308" mass="34599">MKINKLFPSIKVIFCISFLSINGCGGSGSSPEIPEPSPVQPPSFYWEVSTPEEQGMDPNKVKEIVEYVLDDDFSTQGLIVVRGDKIVVEEYKGISESTLSGLQSVYSNNDWDFDIDEWRNKWGTRDQYSLATSWSAAKSFTSSLIGIAIENGFIDSVDEYVSTYLPNWIGTDKENSVTIQDILEMRSRLQCPPGGNGGSSIYYQEDQLTPSIERGFNQDLPENGWVYCNADTMILGEVLLNATGLDAMEFGDRYLFSKIGMTVDWWRDGQNNYLTYCCLDSTTRDLARFGLLWLNQGLWDGEQIIAST</sequence>
<dbReference type="InterPro" id="IPR012338">
    <property type="entry name" value="Beta-lactam/transpept-like"/>
</dbReference>
<organism evidence="2">
    <name type="scientific">marine metagenome</name>
    <dbReference type="NCBI Taxonomy" id="408172"/>
    <lineage>
        <taxon>unclassified sequences</taxon>
        <taxon>metagenomes</taxon>
        <taxon>ecological metagenomes</taxon>
    </lineage>
</organism>
<dbReference type="EMBL" id="UINC01130771">
    <property type="protein sequence ID" value="SVD12043.1"/>
    <property type="molecule type" value="Genomic_DNA"/>
</dbReference>
<dbReference type="AlphaFoldDB" id="A0A382SQG6"/>
<dbReference type="InterPro" id="IPR050789">
    <property type="entry name" value="Diverse_Enzym_Activities"/>
</dbReference>
<reference evidence="2" key="1">
    <citation type="submission" date="2018-05" db="EMBL/GenBank/DDBJ databases">
        <authorList>
            <person name="Lanie J.A."/>
            <person name="Ng W.-L."/>
            <person name="Kazmierczak K.M."/>
            <person name="Andrzejewski T.M."/>
            <person name="Davidsen T.M."/>
            <person name="Wayne K.J."/>
            <person name="Tettelin H."/>
            <person name="Glass J.I."/>
            <person name="Rusch D."/>
            <person name="Podicherti R."/>
            <person name="Tsui H.-C.T."/>
            <person name="Winkler M.E."/>
        </authorList>
    </citation>
    <scope>NUCLEOTIDE SEQUENCE</scope>
</reference>
<evidence type="ECO:0000259" key="1">
    <source>
        <dbReference type="Pfam" id="PF00144"/>
    </source>
</evidence>
<evidence type="ECO:0000313" key="2">
    <source>
        <dbReference type="EMBL" id="SVD12043.1"/>
    </source>
</evidence>
<dbReference type="PANTHER" id="PTHR43283">
    <property type="entry name" value="BETA-LACTAMASE-RELATED"/>
    <property type="match status" value="1"/>
</dbReference>
<feature type="non-terminal residue" evidence="2">
    <location>
        <position position="308"/>
    </location>
</feature>
<dbReference type="SUPFAM" id="SSF56601">
    <property type="entry name" value="beta-lactamase/transpeptidase-like"/>
    <property type="match status" value="1"/>
</dbReference>
<dbReference type="InterPro" id="IPR001466">
    <property type="entry name" value="Beta-lactam-related"/>
</dbReference>
<dbReference type="Pfam" id="PF00144">
    <property type="entry name" value="Beta-lactamase"/>
    <property type="match status" value="1"/>
</dbReference>